<keyword evidence="4 5" id="KW-0472">Membrane</keyword>
<feature type="transmembrane region" description="Helical" evidence="5">
    <location>
        <begin position="156"/>
        <end position="182"/>
    </location>
</feature>
<comment type="subcellular location">
    <subcellularLocation>
        <location evidence="1">Membrane</location>
        <topology evidence="1">Multi-pass membrane protein</topology>
    </subcellularLocation>
</comment>
<dbReference type="Proteomes" id="UP000191931">
    <property type="component" value="Unassembled WGS sequence"/>
</dbReference>
<dbReference type="EMBL" id="FWEV01000027">
    <property type="protein sequence ID" value="SLM28019.1"/>
    <property type="molecule type" value="Genomic_DNA"/>
</dbReference>
<reference evidence="7 8" key="1">
    <citation type="submission" date="2017-03" db="EMBL/GenBank/DDBJ databases">
        <authorList>
            <person name="Afonso C.L."/>
            <person name="Miller P.J."/>
            <person name="Scott M.A."/>
            <person name="Spackman E."/>
            <person name="Goraichik I."/>
            <person name="Dimitrov K.M."/>
            <person name="Suarez D.L."/>
            <person name="Swayne D.E."/>
        </authorList>
    </citation>
    <scope>NUCLEOTIDE SEQUENCE [LARGE SCALE GENOMIC DNA]</scope>
    <source>
        <strain evidence="7">PRJEB14757</strain>
    </source>
</reference>
<dbReference type="AlphaFoldDB" id="A0A1W1H6C4"/>
<evidence type="ECO:0000313" key="7">
    <source>
        <dbReference type="EMBL" id="SLM28019.1"/>
    </source>
</evidence>
<dbReference type="STRING" id="1246637.MTBBW1_1220019"/>
<accession>A0A1W1H6C4</accession>
<evidence type="ECO:0000256" key="4">
    <source>
        <dbReference type="ARBA" id="ARBA00023136"/>
    </source>
</evidence>
<evidence type="ECO:0000256" key="2">
    <source>
        <dbReference type="ARBA" id="ARBA00022692"/>
    </source>
</evidence>
<feature type="transmembrane region" description="Helical" evidence="5">
    <location>
        <begin position="79"/>
        <end position="104"/>
    </location>
</feature>
<proteinExistence type="predicted"/>
<keyword evidence="2 5" id="KW-0812">Transmembrane</keyword>
<feature type="transmembrane region" description="Helical" evidence="5">
    <location>
        <begin position="47"/>
        <end position="67"/>
    </location>
</feature>
<organism evidence="7 8">
    <name type="scientific">Desulfamplus magnetovallimortis</name>
    <dbReference type="NCBI Taxonomy" id="1246637"/>
    <lineage>
        <taxon>Bacteria</taxon>
        <taxon>Pseudomonadati</taxon>
        <taxon>Thermodesulfobacteriota</taxon>
        <taxon>Desulfobacteria</taxon>
        <taxon>Desulfobacterales</taxon>
        <taxon>Desulfobacteraceae</taxon>
        <taxon>Desulfamplus</taxon>
    </lineage>
</organism>
<evidence type="ECO:0000256" key="1">
    <source>
        <dbReference type="ARBA" id="ARBA00004141"/>
    </source>
</evidence>
<name>A0A1W1H6C4_9BACT</name>
<dbReference type="Pfam" id="PF04893">
    <property type="entry name" value="Yip1"/>
    <property type="match status" value="1"/>
</dbReference>
<protein>
    <recommendedName>
        <fullName evidence="6">Yip1 domain-containing protein</fullName>
    </recommendedName>
</protein>
<sequence length="184" mass="20955">MVIGQKKGIFEMVGELIKSCQFYGYAVIQILIEPRQFFSELPGNTTILKSLGFCVICSIFHVASSLLTGEYKNPVSMGSVLFVNSIGMVAVSSILSYITVVMILKKKVHFERFFSINAFASGVVLLFSWVSVFMWFTEPWKWWLVYTGLKNSCGFAWKSALTVLILTMVVQFFFIYSLYLAFYK</sequence>
<keyword evidence="3 5" id="KW-1133">Transmembrane helix</keyword>
<evidence type="ECO:0000256" key="3">
    <source>
        <dbReference type="ARBA" id="ARBA00022989"/>
    </source>
</evidence>
<feature type="domain" description="Yip1" evidence="6">
    <location>
        <begin position="28"/>
        <end position="176"/>
    </location>
</feature>
<evidence type="ECO:0000259" key="6">
    <source>
        <dbReference type="Pfam" id="PF04893"/>
    </source>
</evidence>
<feature type="transmembrane region" description="Helical" evidence="5">
    <location>
        <begin position="116"/>
        <end position="136"/>
    </location>
</feature>
<evidence type="ECO:0000256" key="5">
    <source>
        <dbReference type="SAM" id="Phobius"/>
    </source>
</evidence>
<dbReference type="InterPro" id="IPR006977">
    <property type="entry name" value="Yip1_dom"/>
</dbReference>
<evidence type="ECO:0000313" key="8">
    <source>
        <dbReference type="Proteomes" id="UP000191931"/>
    </source>
</evidence>
<keyword evidence="8" id="KW-1185">Reference proteome</keyword>
<dbReference type="GO" id="GO:0016020">
    <property type="term" value="C:membrane"/>
    <property type="evidence" value="ECO:0007669"/>
    <property type="project" value="UniProtKB-SubCell"/>
</dbReference>
<gene>
    <name evidence="7" type="ORF">MTBBW1_1220019</name>
</gene>